<evidence type="ECO:0000313" key="4">
    <source>
        <dbReference type="WBParaSite" id="GPUH_0000561901-mRNA-1"/>
    </source>
</evidence>
<evidence type="ECO:0000313" key="3">
    <source>
        <dbReference type="Proteomes" id="UP000271098"/>
    </source>
</evidence>
<reference evidence="4" key="1">
    <citation type="submission" date="2016-06" db="UniProtKB">
        <authorList>
            <consortium name="WormBaseParasite"/>
        </authorList>
    </citation>
    <scope>IDENTIFICATION</scope>
</reference>
<dbReference type="GO" id="GO:0097361">
    <property type="term" value="C:cytosolic [4Fe-4S] assembly targeting complex"/>
    <property type="evidence" value="ECO:0007669"/>
    <property type="project" value="TreeGrafter"/>
</dbReference>
<dbReference type="Pfam" id="PF00400">
    <property type="entry name" value="WD40"/>
    <property type="match status" value="3"/>
</dbReference>
<dbReference type="GO" id="GO:0016226">
    <property type="term" value="P:iron-sulfur cluster assembly"/>
    <property type="evidence" value="ECO:0007669"/>
    <property type="project" value="TreeGrafter"/>
</dbReference>
<dbReference type="InterPro" id="IPR001680">
    <property type="entry name" value="WD40_rpt"/>
</dbReference>
<protein>
    <submittedName>
        <fullName evidence="4">WD_REPEATS_REGION domain-containing protein</fullName>
    </submittedName>
</protein>
<dbReference type="PANTHER" id="PTHR19920:SF0">
    <property type="entry name" value="CYTOSOLIC IRON-SULFUR PROTEIN ASSEMBLY PROTEIN CIAO1-RELATED"/>
    <property type="match status" value="1"/>
</dbReference>
<evidence type="ECO:0000313" key="2">
    <source>
        <dbReference type="EMBL" id="VDK51472.1"/>
    </source>
</evidence>
<dbReference type="OrthoDB" id="284782at2759"/>
<sequence>MFDCWILFFVFQVDEDDFFEVSSILQSHTQDVNSDHISHQLLVSCSYDCSIRFYRFDGEDWITQQSISDAHQSTVWSADFSGDGNSLVTVGADSVIKIWRRQETGSEASKSKWVLAITQAVSTKWPFYAVSWNKVHEMIAVGGGDGKVRFYRMENAAENSCLEECLSMFKIAAEVNCLSWNPVESSLLAAATDDGEIHVLRIAF</sequence>
<reference evidence="2 3" key="2">
    <citation type="submission" date="2018-11" db="EMBL/GenBank/DDBJ databases">
        <authorList>
            <consortium name="Pathogen Informatics"/>
        </authorList>
    </citation>
    <scope>NUCLEOTIDE SEQUENCE [LARGE SCALE GENOMIC DNA]</scope>
</reference>
<keyword evidence="1" id="KW-0853">WD repeat</keyword>
<dbReference type="PROSITE" id="PS50294">
    <property type="entry name" value="WD_REPEATS_REGION"/>
    <property type="match status" value="1"/>
</dbReference>
<proteinExistence type="predicted"/>
<dbReference type="SMART" id="SM00320">
    <property type="entry name" value="WD40"/>
    <property type="match status" value="4"/>
</dbReference>
<dbReference type="AlphaFoldDB" id="A0A183DA70"/>
<dbReference type="Gene3D" id="2.130.10.10">
    <property type="entry name" value="YVTN repeat-like/Quinoprotein amine dehydrogenase"/>
    <property type="match status" value="1"/>
</dbReference>
<dbReference type="InterPro" id="IPR015943">
    <property type="entry name" value="WD40/YVTN_repeat-like_dom_sf"/>
</dbReference>
<keyword evidence="3" id="KW-1185">Reference proteome</keyword>
<dbReference type="SUPFAM" id="SSF50978">
    <property type="entry name" value="WD40 repeat-like"/>
    <property type="match status" value="1"/>
</dbReference>
<evidence type="ECO:0000256" key="1">
    <source>
        <dbReference type="PROSITE-ProRule" id="PRU00221"/>
    </source>
</evidence>
<dbReference type="InterPro" id="IPR036322">
    <property type="entry name" value="WD40_repeat_dom_sf"/>
</dbReference>
<feature type="repeat" description="WD" evidence="1">
    <location>
        <begin position="68"/>
        <end position="99"/>
    </location>
</feature>
<dbReference type="Proteomes" id="UP000271098">
    <property type="component" value="Unassembled WGS sequence"/>
</dbReference>
<accession>A0A183DA70</accession>
<dbReference type="PROSITE" id="PS50082">
    <property type="entry name" value="WD_REPEATS_2"/>
    <property type="match status" value="1"/>
</dbReference>
<dbReference type="WBParaSite" id="GPUH_0000561901-mRNA-1">
    <property type="protein sequence ID" value="GPUH_0000561901-mRNA-1"/>
    <property type="gene ID" value="GPUH_0000561901"/>
</dbReference>
<organism evidence="4">
    <name type="scientific">Gongylonema pulchrum</name>
    <dbReference type="NCBI Taxonomy" id="637853"/>
    <lineage>
        <taxon>Eukaryota</taxon>
        <taxon>Metazoa</taxon>
        <taxon>Ecdysozoa</taxon>
        <taxon>Nematoda</taxon>
        <taxon>Chromadorea</taxon>
        <taxon>Rhabditida</taxon>
        <taxon>Spirurina</taxon>
        <taxon>Spiruromorpha</taxon>
        <taxon>Spiruroidea</taxon>
        <taxon>Gongylonematidae</taxon>
        <taxon>Gongylonema</taxon>
    </lineage>
</organism>
<gene>
    <name evidence="2" type="ORF">GPUH_LOCUS5611</name>
</gene>
<dbReference type="EMBL" id="UYRT01012136">
    <property type="protein sequence ID" value="VDK51472.1"/>
    <property type="molecule type" value="Genomic_DNA"/>
</dbReference>
<dbReference type="PANTHER" id="PTHR19920">
    <property type="entry name" value="WD40 PROTEIN CIAO1"/>
    <property type="match status" value="1"/>
</dbReference>
<name>A0A183DA70_9BILA</name>